<dbReference type="InterPro" id="IPR022935">
    <property type="entry name" value="ClpS"/>
</dbReference>
<dbReference type="PANTHER" id="PTHR33473:SF13">
    <property type="entry name" value="ATP-DEPENDENT CLP PROTEASE ADAPTER PROTEIN CLPS2, CHLOROPLASTIC"/>
    <property type="match status" value="1"/>
</dbReference>
<dbReference type="SUPFAM" id="SSF54736">
    <property type="entry name" value="ClpS-like"/>
    <property type="match status" value="1"/>
</dbReference>
<dbReference type="STRING" id="40149.A0A0E0C9W1"/>
<dbReference type="AlphaFoldDB" id="A0A0E0C9W1"/>
<dbReference type="GO" id="GO:0006508">
    <property type="term" value="P:proteolysis"/>
    <property type="evidence" value="ECO:0007669"/>
    <property type="project" value="InterPro"/>
</dbReference>
<feature type="compositionally biased region" description="Basic and acidic residues" evidence="1">
    <location>
        <begin position="85"/>
        <end position="94"/>
    </location>
</feature>
<dbReference type="Gene3D" id="3.30.1390.10">
    <property type="match status" value="1"/>
</dbReference>
<organism evidence="2">
    <name type="scientific">Oryza meridionalis</name>
    <dbReference type="NCBI Taxonomy" id="40149"/>
    <lineage>
        <taxon>Eukaryota</taxon>
        <taxon>Viridiplantae</taxon>
        <taxon>Streptophyta</taxon>
        <taxon>Embryophyta</taxon>
        <taxon>Tracheophyta</taxon>
        <taxon>Spermatophyta</taxon>
        <taxon>Magnoliopsida</taxon>
        <taxon>Liliopsida</taxon>
        <taxon>Poales</taxon>
        <taxon>Poaceae</taxon>
        <taxon>BOP clade</taxon>
        <taxon>Oryzoideae</taxon>
        <taxon>Oryzeae</taxon>
        <taxon>Oryzinae</taxon>
        <taxon>Oryza</taxon>
    </lineage>
</organism>
<name>A0A0E0C9W1_9ORYZ</name>
<evidence type="ECO:0000313" key="3">
    <source>
        <dbReference type="Proteomes" id="UP000008021"/>
    </source>
</evidence>
<reference evidence="2" key="2">
    <citation type="submission" date="2018-05" db="EMBL/GenBank/DDBJ databases">
        <title>OmerRS3 (Oryza meridionalis Reference Sequence Version 3).</title>
        <authorList>
            <person name="Zhang J."/>
            <person name="Kudrna D."/>
            <person name="Lee S."/>
            <person name="Talag J."/>
            <person name="Welchert J."/>
            <person name="Wing R.A."/>
        </authorList>
    </citation>
    <scope>NUCLEOTIDE SEQUENCE [LARGE SCALE GENOMIC DNA]</scope>
    <source>
        <strain evidence="2">cv. OR44</strain>
    </source>
</reference>
<feature type="region of interest" description="Disordered" evidence="1">
    <location>
        <begin position="77"/>
        <end position="96"/>
    </location>
</feature>
<dbReference type="eggNOG" id="ENOG502RZQE">
    <property type="taxonomic scope" value="Eukaryota"/>
</dbReference>
<proteinExistence type="predicted"/>
<dbReference type="HOGENOM" id="CLU_129557_0_0_1"/>
<accession>A0A0E0C9W1</accession>
<evidence type="ECO:0000313" key="2">
    <source>
        <dbReference type="EnsemblPlants" id="OMERI01G33290.1"/>
    </source>
</evidence>
<dbReference type="PANTHER" id="PTHR33473">
    <property type="entry name" value="ATP-DEPENDENT CLP PROTEASE ADAPTER PROTEIN CLPS1, CHLOROPLASTIC"/>
    <property type="match status" value="1"/>
</dbReference>
<keyword evidence="3" id="KW-1185">Reference proteome</keyword>
<reference evidence="2" key="1">
    <citation type="submission" date="2015-04" db="UniProtKB">
        <authorList>
            <consortium name="EnsemblPlants"/>
        </authorList>
    </citation>
    <scope>IDENTIFICATION</scope>
</reference>
<evidence type="ECO:0000256" key="1">
    <source>
        <dbReference type="SAM" id="MobiDB-lite"/>
    </source>
</evidence>
<protein>
    <recommendedName>
        <fullName evidence="4">Adaptor protein ClpS core domain-containing protein</fullName>
    </recommendedName>
</protein>
<dbReference type="EnsemblPlants" id="OMERI01G33290.1">
    <property type="protein sequence ID" value="OMERI01G33290.1"/>
    <property type="gene ID" value="OMERI01G33290"/>
</dbReference>
<dbReference type="Gramene" id="OMERI01G33290.1">
    <property type="protein sequence ID" value="OMERI01G33290.1"/>
    <property type="gene ID" value="OMERI01G33290"/>
</dbReference>
<dbReference type="Proteomes" id="UP000008021">
    <property type="component" value="Chromosome 1"/>
</dbReference>
<sequence length="181" mass="19260">MTTPATAMAISSRAAACGALIFPTTASAAPVSRSVSVDQRVSHRRRKAVAVAAVPHASSGGALLERPAFGQSQLDTLPVTQEGGDTGRMRDRRGSGSGDSYKVLLIDDARHTEKLVEKALPQVVPSVTAEAARQLFHDHESRQKGAALVIVAVKEHAEFYAQMMVRQGLRSAIEPEYDLAS</sequence>
<evidence type="ECO:0008006" key="4">
    <source>
        <dbReference type="Google" id="ProtNLM"/>
    </source>
</evidence>
<dbReference type="InterPro" id="IPR014719">
    <property type="entry name" value="Ribosomal_bL12_C/ClpS-like"/>
</dbReference>